<dbReference type="Pfam" id="PF00106">
    <property type="entry name" value="adh_short"/>
    <property type="match status" value="1"/>
</dbReference>
<evidence type="ECO:0000256" key="3">
    <source>
        <dbReference type="ARBA" id="ARBA00022857"/>
    </source>
</evidence>
<keyword evidence="3" id="KW-0521">NADP</keyword>
<protein>
    <recommendedName>
        <fullName evidence="7">Sepiapterin reductase</fullName>
    </recommendedName>
</protein>
<dbReference type="AlphaFoldDB" id="A0A2T9YRH4"/>
<dbReference type="InterPro" id="IPR036291">
    <property type="entry name" value="NAD(P)-bd_dom_sf"/>
</dbReference>
<keyword evidence="2" id="KW-0963">Cytoplasm</keyword>
<dbReference type="Proteomes" id="UP000245383">
    <property type="component" value="Unassembled WGS sequence"/>
</dbReference>
<dbReference type="PANTHER" id="PTHR44085">
    <property type="entry name" value="SEPIAPTERIN REDUCTASE"/>
    <property type="match status" value="1"/>
</dbReference>
<gene>
    <name evidence="5" type="ORF">BB561_002177</name>
</gene>
<dbReference type="GO" id="GO:0005737">
    <property type="term" value="C:cytoplasm"/>
    <property type="evidence" value="ECO:0007669"/>
    <property type="project" value="UniProtKB-SubCell"/>
</dbReference>
<evidence type="ECO:0000256" key="1">
    <source>
        <dbReference type="ARBA" id="ARBA00004496"/>
    </source>
</evidence>
<evidence type="ECO:0000313" key="5">
    <source>
        <dbReference type="EMBL" id="PVU94929.1"/>
    </source>
</evidence>
<keyword evidence="4" id="KW-0560">Oxidoreductase</keyword>
<name>A0A2T9YRH4_9FUNG</name>
<dbReference type="PANTHER" id="PTHR44085:SF2">
    <property type="entry name" value="SEPIAPTERIN REDUCTASE"/>
    <property type="match status" value="1"/>
</dbReference>
<evidence type="ECO:0000256" key="4">
    <source>
        <dbReference type="ARBA" id="ARBA00023002"/>
    </source>
</evidence>
<evidence type="ECO:0000256" key="2">
    <source>
        <dbReference type="ARBA" id="ARBA00022490"/>
    </source>
</evidence>
<dbReference type="STRING" id="133385.A0A2T9YRH4"/>
<dbReference type="GO" id="GO:0006729">
    <property type="term" value="P:tetrahydrobiopterin biosynthetic process"/>
    <property type="evidence" value="ECO:0007669"/>
    <property type="project" value="TreeGrafter"/>
</dbReference>
<comment type="caution">
    <text evidence="5">The sequence shown here is derived from an EMBL/GenBank/DDBJ whole genome shotgun (WGS) entry which is preliminary data.</text>
</comment>
<dbReference type="InterPro" id="IPR051721">
    <property type="entry name" value="Biopterin_syn/organic_redct"/>
</dbReference>
<comment type="subcellular location">
    <subcellularLocation>
        <location evidence="1">Cytoplasm</location>
    </subcellularLocation>
</comment>
<keyword evidence="6" id="KW-1185">Reference proteome</keyword>
<evidence type="ECO:0008006" key="7">
    <source>
        <dbReference type="Google" id="ProtNLM"/>
    </source>
</evidence>
<organism evidence="5 6">
    <name type="scientific">Smittium simulii</name>
    <dbReference type="NCBI Taxonomy" id="133385"/>
    <lineage>
        <taxon>Eukaryota</taxon>
        <taxon>Fungi</taxon>
        <taxon>Fungi incertae sedis</taxon>
        <taxon>Zoopagomycota</taxon>
        <taxon>Kickxellomycotina</taxon>
        <taxon>Harpellomycetes</taxon>
        <taxon>Harpellales</taxon>
        <taxon>Legeriomycetaceae</taxon>
        <taxon>Smittium</taxon>
    </lineage>
</organism>
<accession>A0A2T9YRH4</accession>
<proteinExistence type="predicted"/>
<evidence type="ECO:0000313" key="6">
    <source>
        <dbReference type="Proteomes" id="UP000245383"/>
    </source>
</evidence>
<dbReference type="Gene3D" id="3.40.50.720">
    <property type="entry name" value="NAD(P)-binding Rossmann-like Domain"/>
    <property type="match status" value="1"/>
</dbReference>
<dbReference type="SUPFAM" id="SSF51735">
    <property type="entry name" value="NAD(P)-binding Rossmann-fold domains"/>
    <property type="match status" value="1"/>
</dbReference>
<sequence>MDHLVLIIGSASGFGECLTKVVPDRLFESFDKDSQQVIHLVLVSRAFTFTENTTTNQNSNILKKYLCDNIDLANMNSCSYEKLLNQCKDIQNSTKNGLSSITLIHNAGTVGNLALKVEEYESACELVEYFNVNLVSFILLNSLLVRWAKSTSAKKIHVVQISSLLAIKAFSNWGLYAAAKAARDQIFAVMAAENPNSNNDSRLKFVSYAPGPLDNSLQQFVRKTLGDLQQKKLYTEMFESGNLVSMEASANVLMDLLVSDQYISGSHIDYYD</sequence>
<reference evidence="5 6" key="1">
    <citation type="journal article" date="2018" name="MBio">
        <title>Comparative Genomics Reveals the Core Gene Toolbox for the Fungus-Insect Symbiosis.</title>
        <authorList>
            <person name="Wang Y."/>
            <person name="Stata M."/>
            <person name="Wang W."/>
            <person name="Stajich J.E."/>
            <person name="White M.M."/>
            <person name="Moncalvo J.M."/>
        </authorList>
    </citation>
    <scope>NUCLEOTIDE SEQUENCE [LARGE SCALE GENOMIC DNA]</scope>
    <source>
        <strain evidence="5 6">SWE-8-4</strain>
    </source>
</reference>
<dbReference type="InterPro" id="IPR002347">
    <property type="entry name" value="SDR_fam"/>
</dbReference>
<dbReference type="GO" id="GO:0004757">
    <property type="term" value="F:sepiapterin reductase (NADP+) activity"/>
    <property type="evidence" value="ECO:0007669"/>
    <property type="project" value="TreeGrafter"/>
</dbReference>
<dbReference type="OrthoDB" id="153074at2759"/>
<dbReference type="EMBL" id="MBFR01000070">
    <property type="protein sequence ID" value="PVU94929.1"/>
    <property type="molecule type" value="Genomic_DNA"/>
</dbReference>